<evidence type="ECO:0000313" key="3">
    <source>
        <dbReference type="EMBL" id="TWU03969.1"/>
    </source>
</evidence>
<keyword evidence="3" id="KW-0255">Endonuclease</keyword>
<dbReference type="InterPro" id="IPR036691">
    <property type="entry name" value="Endo/exonu/phosph_ase_sf"/>
</dbReference>
<keyword evidence="3" id="KW-0540">Nuclease</keyword>
<accession>A0A5C6AXR4</accession>
<evidence type="ECO:0000313" key="4">
    <source>
        <dbReference type="Proteomes" id="UP000316213"/>
    </source>
</evidence>
<dbReference type="Proteomes" id="UP000316213">
    <property type="component" value="Unassembled WGS sequence"/>
</dbReference>
<evidence type="ECO:0000256" key="1">
    <source>
        <dbReference type="SAM" id="SignalP"/>
    </source>
</evidence>
<dbReference type="SUPFAM" id="SSF56219">
    <property type="entry name" value="DNase I-like"/>
    <property type="match status" value="1"/>
</dbReference>
<dbReference type="GO" id="GO:0004527">
    <property type="term" value="F:exonuclease activity"/>
    <property type="evidence" value="ECO:0007669"/>
    <property type="project" value="UniProtKB-KW"/>
</dbReference>
<dbReference type="InterPro" id="IPR005135">
    <property type="entry name" value="Endo/exonuclease/phosphatase"/>
</dbReference>
<dbReference type="Pfam" id="PF03372">
    <property type="entry name" value="Exo_endo_phos"/>
    <property type="match status" value="1"/>
</dbReference>
<comment type="caution">
    <text evidence="3">The sequence shown here is derived from an EMBL/GenBank/DDBJ whole genome shotgun (WGS) entry which is preliminary data.</text>
</comment>
<dbReference type="AlphaFoldDB" id="A0A5C6AXR4"/>
<organism evidence="3 4">
    <name type="scientific">Neorhodopirellula pilleata</name>
    <dbReference type="NCBI Taxonomy" id="2714738"/>
    <lineage>
        <taxon>Bacteria</taxon>
        <taxon>Pseudomonadati</taxon>
        <taxon>Planctomycetota</taxon>
        <taxon>Planctomycetia</taxon>
        <taxon>Pirellulales</taxon>
        <taxon>Pirellulaceae</taxon>
        <taxon>Neorhodopirellula</taxon>
    </lineage>
</organism>
<feature type="domain" description="Endonuclease/exonuclease/phosphatase" evidence="2">
    <location>
        <begin position="31"/>
        <end position="285"/>
    </location>
</feature>
<sequence precursor="true">MTRLILLLCLIVASSSRLVSADEPTETMKVITHNVWYGFTQRGEPRRSQWLNWMAEQAPDVVALQELNGYTPDRLAADARQWGHLHSVLLKEEGFPTGITSRFPISDVRRIREGMHHGLLRCRIRGIWFYVIHFHPSNFASRIEEAGHLQADVATLPELNPKVILAGDFNGFSPADRSHYDTDLELEPFFEMLDRHNPGARNLNEGKLDYGGLEAILSQGYVDLVDRFRGRSQPFVGTFPTSLVGDQNHGTDRRLDYLFVSPNLLPQVESAWILKDEITRRLSDHLPVTATLRL</sequence>
<keyword evidence="3" id="KW-0378">Hydrolase</keyword>
<dbReference type="GO" id="GO:0004519">
    <property type="term" value="F:endonuclease activity"/>
    <property type="evidence" value="ECO:0007669"/>
    <property type="project" value="UniProtKB-KW"/>
</dbReference>
<dbReference type="EMBL" id="SJPM01000001">
    <property type="protein sequence ID" value="TWU03969.1"/>
    <property type="molecule type" value="Genomic_DNA"/>
</dbReference>
<dbReference type="Gene3D" id="3.60.10.10">
    <property type="entry name" value="Endonuclease/exonuclease/phosphatase"/>
    <property type="match status" value="1"/>
</dbReference>
<gene>
    <name evidence="3" type="ORF">Pla100_09050</name>
</gene>
<protein>
    <submittedName>
        <fullName evidence="3">Endonuclease/Exonuclease/phosphatase family protein</fullName>
    </submittedName>
</protein>
<keyword evidence="4" id="KW-1185">Reference proteome</keyword>
<keyword evidence="1" id="KW-0732">Signal</keyword>
<keyword evidence="3" id="KW-0269">Exonuclease</keyword>
<proteinExistence type="predicted"/>
<evidence type="ECO:0000259" key="2">
    <source>
        <dbReference type="Pfam" id="PF03372"/>
    </source>
</evidence>
<feature type="signal peptide" evidence="1">
    <location>
        <begin position="1"/>
        <end position="21"/>
    </location>
</feature>
<name>A0A5C6AXR4_9BACT</name>
<reference evidence="3 4" key="1">
    <citation type="submission" date="2019-02" db="EMBL/GenBank/DDBJ databases">
        <title>Deep-cultivation of Planctomycetes and their phenomic and genomic characterization uncovers novel biology.</title>
        <authorList>
            <person name="Wiegand S."/>
            <person name="Jogler M."/>
            <person name="Boedeker C."/>
            <person name="Pinto D."/>
            <person name="Vollmers J."/>
            <person name="Rivas-Marin E."/>
            <person name="Kohn T."/>
            <person name="Peeters S.H."/>
            <person name="Heuer A."/>
            <person name="Rast P."/>
            <person name="Oberbeckmann S."/>
            <person name="Bunk B."/>
            <person name="Jeske O."/>
            <person name="Meyerdierks A."/>
            <person name="Storesund J.E."/>
            <person name="Kallscheuer N."/>
            <person name="Luecker S."/>
            <person name="Lage O.M."/>
            <person name="Pohl T."/>
            <person name="Merkel B.J."/>
            <person name="Hornburger P."/>
            <person name="Mueller R.-W."/>
            <person name="Bruemmer F."/>
            <person name="Labrenz M."/>
            <person name="Spormann A.M."/>
            <person name="Op Den Camp H."/>
            <person name="Overmann J."/>
            <person name="Amann R."/>
            <person name="Jetten M.S.M."/>
            <person name="Mascher T."/>
            <person name="Medema M.H."/>
            <person name="Devos D.P."/>
            <person name="Kaster A.-K."/>
            <person name="Ovreas L."/>
            <person name="Rohde M."/>
            <person name="Galperin M.Y."/>
            <person name="Jogler C."/>
        </authorList>
    </citation>
    <scope>NUCLEOTIDE SEQUENCE [LARGE SCALE GENOMIC DNA]</scope>
    <source>
        <strain evidence="3 4">Pla100</strain>
    </source>
</reference>
<feature type="chain" id="PRO_5022923564" evidence="1">
    <location>
        <begin position="22"/>
        <end position="294"/>
    </location>
</feature>
<dbReference type="RefSeq" id="WP_197167686.1">
    <property type="nucleotide sequence ID" value="NZ_SJPM01000001.1"/>
</dbReference>